<dbReference type="EMBL" id="APHR01000064">
    <property type="protein sequence ID" value="EMR12240.1"/>
    <property type="molecule type" value="Genomic_DNA"/>
</dbReference>
<dbReference type="Proteomes" id="UP000012019">
    <property type="component" value="Unassembled WGS sequence"/>
</dbReference>
<evidence type="ECO:0000313" key="1">
    <source>
        <dbReference type="EMBL" id="EMR12240.1"/>
    </source>
</evidence>
<organism evidence="1 2">
    <name type="scientific">Methylophaga lonarensis MPL</name>
    <dbReference type="NCBI Taxonomy" id="1286106"/>
    <lineage>
        <taxon>Bacteria</taxon>
        <taxon>Pseudomonadati</taxon>
        <taxon>Pseudomonadota</taxon>
        <taxon>Gammaproteobacteria</taxon>
        <taxon>Thiotrichales</taxon>
        <taxon>Piscirickettsiaceae</taxon>
        <taxon>Methylophaga</taxon>
    </lineage>
</organism>
<evidence type="ECO:0000313" key="2">
    <source>
        <dbReference type="Proteomes" id="UP000012019"/>
    </source>
</evidence>
<dbReference type="eggNOG" id="ENOG5032U4W">
    <property type="taxonomic scope" value="Bacteria"/>
</dbReference>
<protein>
    <recommendedName>
        <fullName evidence="3">Sn-glycerol-3-phosphate transporter</fullName>
    </recommendedName>
</protein>
<evidence type="ECO:0008006" key="3">
    <source>
        <dbReference type="Google" id="ProtNLM"/>
    </source>
</evidence>
<proteinExistence type="predicted"/>
<dbReference type="PATRIC" id="fig|1286106.3.peg.2262"/>
<dbReference type="OrthoDB" id="8561992at2"/>
<accession>M7PEB5</accession>
<name>M7PEB5_9GAMM</name>
<dbReference type="AlphaFoldDB" id="M7PEB5"/>
<comment type="caution">
    <text evidence="1">The sequence shown here is derived from an EMBL/GenBank/DDBJ whole genome shotgun (WGS) entry which is preliminary data.</text>
</comment>
<gene>
    <name evidence="1" type="ORF">MPL1_11313</name>
</gene>
<dbReference type="Gene3D" id="2.40.160.20">
    <property type="match status" value="1"/>
</dbReference>
<reference evidence="1 2" key="1">
    <citation type="journal article" date="2013" name="Genome Announc.">
        <title>Draft Genome Sequence of Methylophaga lonarensis MPLT, a Haloalkaliphilic (Non-Methane-Utilizing) Methylotroph.</title>
        <authorList>
            <person name="Shetty S.A."/>
            <person name="Marathe N.P."/>
            <person name="Munot H."/>
            <person name="Antony C.P."/>
            <person name="Dhotre D.P."/>
            <person name="Murrell J.C."/>
            <person name="Shouche Y.S."/>
        </authorList>
    </citation>
    <scope>NUCLEOTIDE SEQUENCE [LARGE SCALE GENOMIC DNA]</scope>
    <source>
        <strain evidence="1 2">MPL</strain>
    </source>
</reference>
<keyword evidence="2" id="KW-1185">Reference proteome</keyword>
<sequence>MGPAVVSADGVFKPGDELLLQTSLWTTHYKSDPDHNEHQKMINLEWYLPTYMEPEWLQADDPDSWRNDVRWMVGAANFRNSFSQRSTYVYAGGRYHFPMTENTRAYVKLTAGLLHGYRGKYRHKIPLNNLGVAPVILPAVGVEVHDVNLELVPFGASGVMANIGYYFR</sequence>